<proteinExistence type="predicted"/>
<organism evidence="4 5">
    <name type="scientific">Magallana gigas</name>
    <name type="common">Pacific oyster</name>
    <name type="synonym">Crassostrea gigas</name>
    <dbReference type="NCBI Taxonomy" id="29159"/>
    <lineage>
        <taxon>Eukaryota</taxon>
        <taxon>Metazoa</taxon>
        <taxon>Spiralia</taxon>
        <taxon>Lophotrochozoa</taxon>
        <taxon>Mollusca</taxon>
        <taxon>Bivalvia</taxon>
        <taxon>Autobranchia</taxon>
        <taxon>Pteriomorphia</taxon>
        <taxon>Ostreida</taxon>
        <taxon>Ostreoidea</taxon>
        <taxon>Ostreidae</taxon>
        <taxon>Magallana</taxon>
    </lineage>
</organism>
<dbReference type="Pfam" id="PF13911">
    <property type="entry name" value="AhpC-TSA_2"/>
    <property type="match status" value="1"/>
</dbReference>
<evidence type="ECO:0000313" key="5">
    <source>
        <dbReference type="Proteomes" id="UP000005408"/>
    </source>
</evidence>
<evidence type="ECO:0000256" key="2">
    <source>
        <dbReference type="ARBA" id="ARBA00022490"/>
    </source>
</evidence>
<dbReference type="PANTHER" id="PTHR28630:SF29">
    <property type="entry name" value="PROSTAMIDE_PROSTAGLANDIN F SYNTHASE"/>
    <property type="match status" value="1"/>
</dbReference>
<keyword evidence="3" id="KW-0560">Oxidoreductase</keyword>
<evidence type="ECO:0008006" key="6">
    <source>
        <dbReference type="Google" id="ProtNLM"/>
    </source>
</evidence>
<dbReference type="EnsemblMetazoa" id="G22812.5">
    <property type="protein sequence ID" value="G22812.5:cds"/>
    <property type="gene ID" value="G22812"/>
</dbReference>
<evidence type="ECO:0000313" key="4">
    <source>
        <dbReference type="EnsemblMetazoa" id="G22812.5:cds"/>
    </source>
</evidence>
<dbReference type="GO" id="GO:0001516">
    <property type="term" value="P:prostaglandin biosynthetic process"/>
    <property type="evidence" value="ECO:0007669"/>
    <property type="project" value="TreeGrafter"/>
</dbReference>
<protein>
    <recommendedName>
        <fullName evidence="6">Prostamide/prostaglandin F synthase</fullName>
    </recommendedName>
</protein>
<evidence type="ECO:0000256" key="3">
    <source>
        <dbReference type="ARBA" id="ARBA00023002"/>
    </source>
</evidence>
<keyword evidence="2" id="KW-0963">Cytoplasm</keyword>
<accession>A0A8W8K7R3</accession>
<dbReference type="InterPro" id="IPR032801">
    <property type="entry name" value="PXL2A/B/C"/>
</dbReference>
<sequence length="156" mass="17331">MELAKIAKNLVKCVSTGENVALESFWQKQACLDANNVRLVGIGLEEVGLEQFIQGDFFNGELYIDTKKQCYKKLGFKRLNVLSIFPSVLSKSSREALNKAKQENISGDFRGDGFQNGGTLVVAPGGEVLVSYKQENPSDHMDIQEIFRVLGIKEEL</sequence>
<keyword evidence="5" id="KW-1185">Reference proteome</keyword>
<dbReference type="GO" id="GO:0047017">
    <property type="term" value="F:prostaglandin F synthase activity"/>
    <property type="evidence" value="ECO:0007669"/>
    <property type="project" value="TreeGrafter"/>
</dbReference>
<name>A0A8W8K7R3_MAGGI</name>
<reference evidence="4" key="1">
    <citation type="submission" date="2022-08" db="UniProtKB">
        <authorList>
            <consortium name="EnsemblMetazoa"/>
        </authorList>
    </citation>
    <scope>IDENTIFICATION</scope>
    <source>
        <strain evidence="4">05x7-T-G4-1.051#20</strain>
    </source>
</reference>
<dbReference type="Proteomes" id="UP000005408">
    <property type="component" value="Unassembled WGS sequence"/>
</dbReference>
<dbReference type="PANTHER" id="PTHR28630">
    <property type="match status" value="1"/>
</dbReference>
<dbReference type="AlphaFoldDB" id="A0A8W8K7R3"/>
<evidence type="ECO:0000256" key="1">
    <source>
        <dbReference type="ARBA" id="ARBA00004496"/>
    </source>
</evidence>
<comment type="subcellular location">
    <subcellularLocation>
        <location evidence="1">Cytoplasm</location>
    </subcellularLocation>
</comment>
<dbReference type="GO" id="GO:0005737">
    <property type="term" value="C:cytoplasm"/>
    <property type="evidence" value="ECO:0007669"/>
    <property type="project" value="UniProtKB-SubCell"/>
</dbReference>